<feature type="domain" description="Peptidase M1 leukotriene A4 hydrolase/aminopeptidase C-terminal" evidence="14">
    <location>
        <begin position="675"/>
        <end position="825"/>
    </location>
</feature>
<evidence type="ECO:0000256" key="8">
    <source>
        <dbReference type="ARBA" id="ARBA00022833"/>
    </source>
</evidence>
<dbReference type="RefSeq" id="XP_032062584.1">
    <property type="nucleotide sequence ID" value="XM_032206693.1"/>
</dbReference>
<dbReference type="GO" id="GO:0070006">
    <property type="term" value="F:metalloaminopeptidase activity"/>
    <property type="evidence" value="ECO:0007669"/>
    <property type="project" value="InterPro"/>
</dbReference>
<evidence type="ECO:0000256" key="9">
    <source>
        <dbReference type="ARBA" id="ARBA00023049"/>
    </source>
</evidence>
<dbReference type="SUPFAM" id="SSF55486">
    <property type="entry name" value="Metalloproteases ('zincins'), catalytic domain"/>
    <property type="match status" value="1"/>
</dbReference>
<keyword evidence="9" id="KW-0482">Metalloprotease</keyword>
<dbReference type="FunFam" id="1.25.40.320:FF:000003">
    <property type="entry name" value="Aminopeptidase O isoform 1"/>
    <property type="match status" value="1"/>
</dbReference>
<evidence type="ECO:0000256" key="11">
    <source>
        <dbReference type="ARBA" id="ARBA00060332"/>
    </source>
</evidence>
<comment type="subcellular location">
    <subcellularLocation>
        <location evidence="2">Nucleus</location>
        <location evidence="2">Nucleolus</location>
    </subcellularLocation>
</comment>
<dbReference type="SUPFAM" id="SSF63737">
    <property type="entry name" value="Leukotriene A4 hydrolase N-terminal domain"/>
    <property type="match status" value="1"/>
</dbReference>
<dbReference type="InterPro" id="IPR014782">
    <property type="entry name" value="Peptidase_M1_dom"/>
</dbReference>
<comment type="function">
    <text evidence="11">Aminopeptidase which catalyzes the hydrolysis of amino acid residues from the N-terminus of peptide or protein substrates.</text>
</comment>
<dbReference type="KEGG" id="aful:116501199"/>
<evidence type="ECO:0000256" key="4">
    <source>
        <dbReference type="ARBA" id="ARBA00022438"/>
    </source>
</evidence>
<organism evidence="15 17">
    <name type="scientific">Aythya fuligula</name>
    <name type="common">Tufted duck</name>
    <name type="synonym">Anas fuligula</name>
    <dbReference type="NCBI Taxonomy" id="219594"/>
    <lineage>
        <taxon>Eukaryota</taxon>
        <taxon>Metazoa</taxon>
        <taxon>Chordata</taxon>
        <taxon>Craniata</taxon>
        <taxon>Vertebrata</taxon>
        <taxon>Euteleostomi</taxon>
        <taxon>Archelosauria</taxon>
        <taxon>Archosauria</taxon>
        <taxon>Dinosauria</taxon>
        <taxon>Saurischia</taxon>
        <taxon>Theropoda</taxon>
        <taxon>Coelurosauria</taxon>
        <taxon>Aves</taxon>
        <taxon>Neognathae</taxon>
        <taxon>Galloanserae</taxon>
        <taxon>Anseriformes</taxon>
        <taxon>Anatidae</taxon>
        <taxon>Aythyinae</taxon>
        <taxon>Aythya</taxon>
    </lineage>
</organism>
<dbReference type="AlphaFoldDB" id="A0A6J3EL03"/>
<keyword evidence="15" id="KW-1185">Reference proteome</keyword>
<evidence type="ECO:0000256" key="2">
    <source>
        <dbReference type="ARBA" id="ARBA00004604"/>
    </source>
</evidence>
<accession>A0A6J3EL03</accession>
<dbReference type="SMART" id="SM01263">
    <property type="entry name" value="Leuk-A4-hydro_C"/>
    <property type="match status" value="1"/>
</dbReference>
<dbReference type="RefSeq" id="XP_032062585.1">
    <property type="nucleotide sequence ID" value="XM_032206694.1"/>
</dbReference>
<dbReference type="SUPFAM" id="SSF48371">
    <property type="entry name" value="ARM repeat"/>
    <property type="match status" value="1"/>
</dbReference>
<dbReference type="Gene3D" id="2.60.40.1730">
    <property type="entry name" value="tricorn interacting facor f3 domain"/>
    <property type="match status" value="1"/>
</dbReference>
<dbReference type="CTD" id="84909"/>
<dbReference type="InterPro" id="IPR038502">
    <property type="entry name" value="M1_LTA-4_hydro/amino_C_sf"/>
</dbReference>
<name>A0A6J3EL03_AYTFU</name>
<dbReference type="Gene3D" id="3.30.2010.30">
    <property type="match status" value="1"/>
</dbReference>
<dbReference type="Pfam" id="PF01433">
    <property type="entry name" value="Peptidase_M1"/>
    <property type="match status" value="1"/>
</dbReference>
<evidence type="ECO:0000256" key="1">
    <source>
        <dbReference type="ARBA" id="ARBA00001947"/>
    </source>
</evidence>
<reference evidence="16 17" key="1">
    <citation type="submission" date="2025-04" db="UniProtKB">
        <authorList>
            <consortium name="RefSeq"/>
        </authorList>
    </citation>
    <scope>IDENTIFICATION</scope>
    <source>
        <tissue evidence="16 17">Lung</tissue>
    </source>
</reference>
<keyword evidence="4 16" id="KW-0031">Aminopeptidase</keyword>
<dbReference type="FunFam" id="2.60.40.1730:FF:000008">
    <property type="entry name" value="aminopeptidase O isoform X1"/>
    <property type="match status" value="1"/>
</dbReference>
<protein>
    <recommendedName>
        <fullName evidence="12">Aminopeptidase O</fullName>
    </recommendedName>
</protein>
<evidence type="ECO:0000256" key="6">
    <source>
        <dbReference type="ARBA" id="ARBA00022723"/>
    </source>
</evidence>
<dbReference type="GO" id="GO:0006508">
    <property type="term" value="P:proteolysis"/>
    <property type="evidence" value="ECO:0007669"/>
    <property type="project" value="UniProtKB-KW"/>
</dbReference>
<dbReference type="InterPro" id="IPR027268">
    <property type="entry name" value="Peptidase_M4/M1_CTD_sf"/>
</dbReference>
<evidence type="ECO:0000313" key="15">
    <source>
        <dbReference type="Proteomes" id="UP000504639"/>
    </source>
</evidence>
<dbReference type="Pfam" id="PF09127">
    <property type="entry name" value="Leuk-A4-hydro_C"/>
    <property type="match status" value="1"/>
</dbReference>
<evidence type="ECO:0000256" key="7">
    <source>
        <dbReference type="ARBA" id="ARBA00022801"/>
    </source>
</evidence>
<feature type="compositionally biased region" description="Basic and acidic residues" evidence="13">
    <location>
        <begin position="106"/>
        <end position="119"/>
    </location>
</feature>
<keyword evidence="7" id="KW-0378">Hydrolase</keyword>
<dbReference type="Gene3D" id="1.25.40.320">
    <property type="entry name" value="Peptidase M1, leukotriene A4 hydrolase/aminopeptidase C-terminal domain"/>
    <property type="match status" value="1"/>
</dbReference>
<dbReference type="FunFam" id="1.10.390.10:FF:000014">
    <property type="entry name" value="aminopeptidase O isoform X1"/>
    <property type="match status" value="1"/>
</dbReference>
<dbReference type="InterPro" id="IPR016024">
    <property type="entry name" value="ARM-type_fold"/>
</dbReference>
<dbReference type="PANTHER" id="PTHR46627">
    <property type="entry name" value="AMINOPEPTIDASE O"/>
    <property type="match status" value="1"/>
</dbReference>
<dbReference type="Gene3D" id="1.10.390.10">
    <property type="entry name" value="Neutral Protease Domain 2"/>
    <property type="match status" value="1"/>
</dbReference>
<sequence length="826" mass="93620">MEPQLDPMKDDLPLMANTSHMLVKHYVLDLDVDFKSQVIEGFIVLFLETGSRYRRASSTGEEGCQSQFDETCKIRASEQGHVPVSNASACSSKMEYNDVAVCGKGEKDTSDKNGNHSNEEQASGISSSKNCCDIENHGNEDFLLVLDCCDLSVLKVEEVDVAAVSGIEKFTRSAKLTDVSKELANLRNQIVHELVTLPSDRWKEQLYYYTCCSQAPGCGELLFATGTWSLEIRKSGIRTPADFPHAIRIRYKTKPEGRSVTWTTDQSGRPCVYTMGSPINNRALFPCQEPPIALSTWQASVRTAASFVVLMSGENSAEPVQLQEGVMSWYYYVTMPMPASTFTIAVGCWQEVKQSFTPAVQTNNELSLQCSQADFRWHEESCGHVEYPCRFQNPAARLQRVIPYRVFAPWCLMKCCEEHLLQLIPQCLSAAYTTLGTHPFSRLDVLIVPSNFSSLGMASPHIIFLSQSVLPGGHHLCGTRLCHEIAHAWFGLAIGARDWTEEWISEGFATFLEDVFWARAQQLSHDEEKAQQELKALLRWRRLRDEVQNSEEELQVLRPNKESTGEVSESGASIVKHGLKAEKIFMQVHYLKGYFLLRSLARRIGGASYLASLRKFVYKFHGQLVLSQDFLSMLLEDVPEQKESGLTVESIFTNWLDTSGIPKPLLEEGETWKESRLVQQVSGEVTKWIRANQRIRKSGKKKRRQDEGTFQKLLPDQLVLLLEYLLEEKTLCPRTLQGLEKTYQLRDQDAEVRHRWCELVVKHKYVPAYGDVEKFLREDQAMGVYLYGELMVNEDAKQQELAYKCFAAAREQMDVSSAKVVAEMLF</sequence>
<keyword evidence="6" id="KW-0479">Metal-binding</keyword>
<proteinExistence type="inferred from homology"/>
<dbReference type="GeneID" id="116501199"/>
<feature type="region of interest" description="Disordered" evidence="13">
    <location>
        <begin position="106"/>
        <end position="126"/>
    </location>
</feature>
<keyword evidence="8" id="KW-0862">Zinc</keyword>
<keyword evidence="10" id="KW-0539">Nucleus</keyword>
<dbReference type="GO" id="GO:0008270">
    <property type="term" value="F:zinc ion binding"/>
    <property type="evidence" value="ECO:0007669"/>
    <property type="project" value="InterPro"/>
</dbReference>
<dbReference type="InterPro" id="IPR042097">
    <property type="entry name" value="Aminopeptidase_N-like_N_sf"/>
</dbReference>
<comment type="cofactor">
    <cofactor evidence="1">
        <name>Zn(2+)</name>
        <dbReference type="ChEBI" id="CHEBI:29105"/>
    </cofactor>
</comment>
<evidence type="ECO:0000256" key="12">
    <source>
        <dbReference type="ARBA" id="ARBA00072072"/>
    </source>
</evidence>
<keyword evidence="5" id="KW-0645">Protease</keyword>
<dbReference type="InterPro" id="IPR033577">
    <property type="entry name" value="AOPep"/>
</dbReference>
<evidence type="ECO:0000256" key="13">
    <source>
        <dbReference type="SAM" id="MobiDB-lite"/>
    </source>
</evidence>
<dbReference type="Proteomes" id="UP000504639">
    <property type="component" value="Chromosome Z"/>
</dbReference>
<dbReference type="FunFam" id="3.30.2010.30:FF:000003">
    <property type="entry name" value="aminopeptidase O isoform X1"/>
    <property type="match status" value="1"/>
</dbReference>
<evidence type="ECO:0000256" key="3">
    <source>
        <dbReference type="ARBA" id="ARBA00010136"/>
    </source>
</evidence>
<gene>
    <name evidence="16 17" type="primary">AOPEP</name>
</gene>
<dbReference type="PANTHER" id="PTHR46627:SF1">
    <property type="entry name" value="AMINOPEPTIDASE O"/>
    <property type="match status" value="1"/>
</dbReference>
<comment type="similarity">
    <text evidence="3">Belongs to the peptidase M1 family.</text>
</comment>
<evidence type="ECO:0000313" key="16">
    <source>
        <dbReference type="RefSeq" id="XP_032062584.1"/>
    </source>
</evidence>
<evidence type="ECO:0000259" key="14">
    <source>
        <dbReference type="SMART" id="SM01263"/>
    </source>
</evidence>
<evidence type="ECO:0000256" key="5">
    <source>
        <dbReference type="ARBA" id="ARBA00022670"/>
    </source>
</evidence>
<dbReference type="InterPro" id="IPR015211">
    <property type="entry name" value="Peptidase_M1_C"/>
</dbReference>
<evidence type="ECO:0000256" key="10">
    <source>
        <dbReference type="ARBA" id="ARBA00023242"/>
    </source>
</evidence>
<dbReference type="GO" id="GO:0005730">
    <property type="term" value="C:nucleolus"/>
    <property type="evidence" value="ECO:0007669"/>
    <property type="project" value="UniProtKB-SubCell"/>
</dbReference>
<evidence type="ECO:0000313" key="17">
    <source>
        <dbReference type="RefSeq" id="XP_032062585.1"/>
    </source>
</evidence>